<dbReference type="Proteomes" id="UP000789920">
    <property type="component" value="Unassembled WGS sequence"/>
</dbReference>
<accession>A0ACA9PSV8</accession>
<evidence type="ECO:0000313" key="1">
    <source>
        <dbReference type="EMBL" id="CAG8723663.1"/>
    </source>
</evidence>
<reference evidence="1" key="1">
    <citation type="submission" date="2021-06" db="EMBL/GenBank/DDBJ databases">
        <authorList>
            <person name="Kallberg Y."/>
            <person name="Tangrot J."/>
            <person name="Rosling A."/>
        </authorList>
    </citation>
    <scope>NUCLEOTIDE SEQUENCE</scope>
    <source>
        <strain evidence="1">MA461A</strain>
    </source>
</reference>
<comment type="caution">
    <text evidence="1">The sequence shown here is derived from an EMBL/GenBank/DDBJ whole genome shotgun (WGS) entry which is preliminary data.</text>
</comment>
<feature type="non-terminal residue" evidence="1">
    <location>
        <position position="1"/>
    </location>
</feature>
<evidence type="ECO:0000313" key="2">
    <source>
        <dbReference type="Proteomes" id="UP000789920"/>
    </source>
</evidence>
<dbReference type="EMBL" id="CAJVQC010023740">
    <property type="protein sequence ID" value="CAG8723663.1"/>
    <property type="molecule type" value="Genomic_DNA"/>
</dbReference>
<protein>
    <submittedName>
        <fullName evidence="1">33000_t:CDS:1</fullName>
    </submittedName>
</protein>
<name>A0ACA9PSV8_9GLOM</name>
<gene>
    <name evidence="1" type="ORF">RPERSI_LOCUS11515</name>
</gene>
<sequence length="76" mass="8755">LPTFDEKLIYIAQNLKMTSFDYSQFSGIQKISSGEYAQVYSATFQGKKYALKNFNTSLSIDDCSIELIRREVKSRQ</sequence>
<keyword evidence="2" id="KW-1185">Reference proteome</keyword>
<proteinExistence type="predicted"/>
<organism evidence="1 2">
    <name type="scientific">Racocetra persica</name>
    <dbReference type="NCBI Taxonomy" id="160502"/>
    <lineage>
        <taxon>Eukaryota</taxon>
        <taxon>Fungi</taxon>
        <taxon>Fungi incertae sedis</taxon>
        <taxon>Mucoromycota</taxon>
        <taxon>Glomeromycotina</taxon>
        <taxon>Glomeromycetes</taxon>
        <taxon>Diversisporales</taxon>
        <taxon>Gigasporaceae</taxon>
        <taxon>Racocetra</taxon>
    </lineage>
</organism>